<keyword evidence="1" id="KW-0812">Transmembrane</keyword>
<reference evidence="3 4" key="1">
    <citation type="journal article" date="2014" name="Science">
        <title>Plant genetics. Early allopolyploid evolution in the post-Neolithic Brassica napus oilseed genome.</title>
        <authorList>
            <person name="Chalhoub B."/>
            <person name="Denoeud F."/>
            <person name="Liu S."/>
            <person name="Parkin I.A."/>
            <person name="Tang H."/>
            <person name="Wang X."/>
            <person name="Chiquet J."/>
            <person name="Belcram H."/>
            <person name="Tong C."/>
            <person name="Samans B."/>
            <person name="Correa M."/>
            <person name="Da Silva C."/>
            <person name="Just J."/>
            <person name="Falentin C."/>
            <person name="Koh C.S."/>
            <person name="Le Clainche I."/>
            <person name="Bernard M."/>
            <person name="Bento P."/>
            <person name="Noel B."/>
            <person name="Labadie K."/>
            <person name="Alberti A."/>
            <person name="Charles M."/>
            <person name="Arnaud D."/>
            <person name="Guo H."/>
            <person name="Daviaud C."/>
            <person name="Alamery S."/>
            <person name="Jabbari K."/>
            <person name="Zhao M."/>
            <person name="Edger P.P."/>
            <person name="Chelaifa H."/>
            <person name="Tack D."/>
            <person name="Lassalle G."/>
            <person name="Mestiri I."/>
            <person name="Schnel N."/>
            <person name="Le Paslier M.C."/>
            <person name="Fan G."/>
            <person name="Renault V."/>
            <person name="Bayer P.E."/>
            <person name="Golicz A.A."/>
            <person name="Manoli S."/>
            <person name="Lee T.H."/>
            <person name="Thi V.H."/>
            <person name="Chalabi S."/>
            <person name="Hu Q."/>
            <person name="Fan C."/>
            <person name="Tollenaere R."/>
            <person name="Lu Y."/>
            <person name="Battail C."/>
            <person name="Shen J."/>
            <person name="Sidebottom C.H."/>
            <person name="Wang X."/>
            <person name="Canaguier A."/>
            <person name="Chauveau A."/>
            <person name="Berard A."/>
            <person name="Deniot G."/>
            <person name="Guan M."/>
            <person name="Liu Z."/>
            <person name="Sun F."/>
            <person name="Lim Y.P."/>
            <person name="Lyons E."/>
            <person name="Town C.D."/>
            <person name="Bancroft I."/>
            <person name="Wang X."/>
            <person name="Meng J."/>
            <person name="Ma J."/>
            <person name="Pires J.C."/>
            <person name="King G.J."/>
            <person name="Brunel D."/>
            <person name="Delourme R."/>
            <person name="Renard M."/>
            <person name="Aury J.M."/>
            <person name="Adams K.L."/>
            <person name="Batley J."/>
            <person name="Snowdon R.J."/>
            <person name="Tost J."/>
            <person name="Edwards D."/>
            <person name="Zhou Y."/>
            <person name="Hua W."/>
            <person name="Sharpe A.G."/>
            <person name="Paterson A.H."/>
            <person name="Guan C."/>
            <person name="Wincker P."/>
        </authorList>
    </citation>
    <scope>NUCLEOTIDE SEQUENCE [LARGE SCALE GENOMIC DNA]</scope>
    <source>
        <strain evidence="4">cv. Darmor-bzh</strain>
    </source>
</reference>
<reference evidence="3" key="2">
    <citation type="submission" date="2014-06" db="EMBL/GenBank/DDBJ databases">
        <authorList>
            <person name="Genoscope - CEA"/>
        </authorList>
    </citation>
    <scope>NUCLEOTIDE SEQUENCE</scope>
</reference>
<dbReference type="EMBL" id="HG994367">
    <property type="protein sequence ID" value="CAF1705255.1"/>
    <property type="molecule type" value="Genomic_DNA"/>
</dbReference>
<evidence type="ECO:0000256" key="1">
    <source>
        <dbReference type="SAM" id="Phobius"/>
    </source>
</evidence>
<accession>A0A078H4J9</accession>
<dbReference type="AlphaFoldDB" id="A0A078H4J9"/>
<dbReference type="EMBL" id="LK032294">
    <property type="protein sequence ID" value="CDY32417.1"/>
    <property type="molecule type" value="Genomic_DNA"/>
</dbReference>
<keyword evidence="1" id="KW-1133">Transmembrane helix</keyword>
<dbReference type="Proteomes" id="UP001295469">
    <property type="component" value="Chromosome C03"/>
</dbReference>
<feature type="transmembrane region" description="Helical" evidence="1">
    <location>
        <begin position="6"/>
        <end position="23"/>
    </location>
</feature>
<dbReference type="Gramene" id="CDY32417">
    <property type="protein sequence ID" value="CDY32417"/>
    <property type="gene ID" value="GSBRNA2T00052013001"/>
</dbReference>
<sequence length="104" mass="12228">MFDHQVFFLVWIFFIPLVLFICLHRPNSKHCLSVVCSVQVDEFGLIRLKPWMQTSLWFASSSITCCTRGYSHLIVHVDSTICVHHIPQYVYTLKPFIYSCVLKF</sequence>
<evidence type="ECO:0000313" key="2">
    <source>
        <dbReference type="EMBL" id="CAF1705255.1"/>
    </source>
</evidence>
<dbReference type="OMA" id="TICVHHI"/>
<reference evidence="2" key="3">
    <citation type="submission" date="2021-01" db="EMBL/GenBank/DDBJ databases">
        <authorList>
            <consortium name="Genoscope - CEA"/>
            <person name="William W."/>
        </authorList>
    </citation>
    <scope>NUCLEOTIDE SEQUENCE</scope>
</reference>
<protein>
    <submittedName>
        <fullName evidence="2">(rape) hypothetical protein</fullName>
    </submittedName>
    <submittedName>
        <fullName evidence="3">BnaC03g42010D protein</fullName>
    </submittedName>
</protein>
<organism evidence="3 4">
    <name type="scientific">Brassica napus</name>
    <name type="common">Rape</name>
    <dbReference type="NCBI Taxonomy" id="3708"/>
    <lineage>
        <taxon>Eukaryota</taxon>
        <taxon>Viridiplantae</taxon>
        <taxon>Streptophyta</taxon>
        <taxon>Embryophyta</taxon>
        <taxon>Tracheophyta</taxon>
        <taxon>Spermatophyta</taxon>
        <taxon>Magnoliopsida</taxon>
        <taxon>eudicotyledons</taxon>
        <taxon>Gunneridae</taxon>
        <taxon>Pentapetalae</taxon>
        <taxon>rosids</taxon>
        <taxon>malvids</taxon>
        <taxon>Brassicales</taxon>
        <taxon>Brassicaceae</taxon>
        <taxon>Brassiceae</taxon>
        <taxon>Brassica</taxon>
    </lineage>
</organism>
<keyword evidence="1" id="KW-0472">Membrane</keyword>
<gene>
    <name evidence="3" type="primary">BnaC03g42010D</name>
    <name evidence="2" type="ORF">DARMORV10_C03P51560.1</name>
    <name evidence="3" type="ORF">GSBRNA2T00052013001</name>
</gene>
<evidence type="ECO:0000313" key="4">
    <source>
        <dbReference type="Proteomes" id="UP000028999"/>
    </source>
</evidence>
<keyword evidence="4" id="KW-1185">Reference proteome</keyword>
<dbReference type="PaxDb" id="3708-A0A078H4J9"/>
<evidence type="ECO:0000313" key="3">
    <source>
        <dbReference type="EMBL" id="CDY32417.1"/>
    </source>
</evidence>
<proteinExistence type="predicted"/>
<name>A0A078H4J9_BRANA</name>
<dbReference type="Proteomes" id="UP000028999">
    <property type="component" value="Unassembled WGS sequence"/>
</dbReference>